<dbReference type="EMBL" id="WHNZ01000045">
    <property type="protein sequence ID" value="NOV02518.1"/>
    <property type="molecule type" value="Genomic_DNA"/>
</dbReference>
<dbReference type="InterPro" id="IPR029151">
    <property type="entry name" value="Sensor-like_sf"/>
</dbReference>
<dbReference type="Pfam" id="PF10388">
    <property type="entry name" value="YkuI_C"/>
    <property type="match status" value="1"/>
</dbReference>
<dbReference type="PANTHER" id="PTHR33121:SF82">
    <property type="entry name" value="SIGNAL TRANSDUCTION PROTEIN CONTAINING A EAL DOMAIN"/>
    <property type="match status" value="1"/>
</dbReference>
<gene>
    <name evidence="2" type="ORF">GC097_21180</name>
</gene>
<evidence type="ECO:0000313" key="3">
    <source>
        <dbReference type="Proteomes" id="UP000618579"/>
    </source>
</evidence>
<evidence type="ECO:0000313" key="2">
    <source>
        <dbReference type="EMBL" id="NOV02518.1"/>
    </source>
</evidence>
<dbReference type="Proteomes" id="UP000618579">
    <property type="component" value="Unassembled WGS sequence"/>
</dbReference>
<dbReference type="Pfam" id="PF00563">
    <property type="entry name" value="EAL"/>
    <property type="match status" value="1"/>
</dbReference>
<dbReference type="InterPro" id="IPR035919">
    <property type="entry name" value="EAL_sf"/>
</dbReference>
<dbReference type="SUPFAM" id="SSF103190">
    <property type="entry name" value="Sensory domain-like"/>
    <property type="match status" value="1"/>
</dbReference>
<sequence length="434" mass="49912">MFSPMNWIARIDNVVYNTIHYQVHVTFDNMEVQMRRAHTVQVNDSRIPLRHEVRPFFQPILSLQTQEIIGYETLGRRIGGDHVESLGPFFKNPDIPEDVQLLIDRHLRELAIEQLASTHDQSSLFINLKPSWIYRTYKRTGVLPTIELLRKYDINPARIVIEITEEEFTGKLHELTQIVELYREFGCTIAIDDVGSGFSNFDRIASLQPKILKIDLNILKKSAIHAGYKALMQSFSILAAQMGASLLVEGVETKQELHSALQVGARYVQGYLFSKAEPYLQYKDAFKPLLKEEMNLFGQGEFQRNSHLSAIHRNLDALTQSASRIVSAEDADRLIEHTINTVTGNCIRIYICMEDGSQISSNYIRKNDAWNKDESYRGANWTWRPYFISNILMMNLQKQGTLSQVYTDLDTSHQIQTYSCALGDGYYLFLDLMI</sequence>
<proteinExistence type="predicted"/>
<dbReference type="SMART" id="SM00052">
    <property type="entry name" value="EAL"/>
    <property type="match status" value="1"/>
</dbReference>
<reference evidence="2 3" key="1">
    <citation type="submission" date="2019-10" db="EMBL/GenBank/DDBJ databases">
        <title>Description of Paenibacillus pedi sp. nov.</title>
        <authorList>
            <person name="Carlier A."/>
            <person name="Qi S."/>
        </authorList>
    </citation>
    <scope>NUCLEOTIDE SEQUENCE [LARGE SCALE GENOMIC DNA]</scope>
    <source>
        <strain evidence="2 3">LMG 31457</strain>
    </source>
</reference>
<dbReference type="SUPFAM" id="SSF141868">
    <property type="entry name" value="EAL domain-like"/>
    <property type="match status" value="1"/>
</dbReference>
<dbReference type="InterPro" id="IPR018842">
    <property type="entry name" value="YkuI_C"/>
</dbReference>
<feature type="domain" description="EAL" evidence="1">
    <location>
        <begin position="36"/>
        <end position="290"/>
    </location>
</feature>
<dbReference type="Gene3D" id="3.30.450.20">
    <property type="entry name" value="PAS domain"/>
    <property type="match status" value="1"/>
</dbReference>
<keyword evidence="3" id="KW-1185">Reference proteome</keyword>
<accession>A0ABX1ZSA1</accession>
<protein>
    <submittedName>
        <fullName evidence="2">EAL domain-containing protein</fullName>
    </submittedName>
</protein>
<dbReference type="PROSITE" id="PS50883">
    <property type="entry name" value="EAL"/>
    <property type="match status" value="1"/>
</dbReference>
<dbReference type="InterPro" id="IPR001633">
    <property type="entry name" value="EAL_dom"/>
</dbReference>
<organism evidence="2 3">
    <name type="scientific">Paenibacillus planticolens</name>
    <dbReference type="NCBI Taxonomy" id="2654976"/>
    <lineage>
        <taxon>Bacteria</taxon>
        <taxon>Bacillati</taxon>
        <taxon>Bacillota</taxon>
        <taxon>Bacilli</taxon>
        <taxon>Bacillales</taxon>
        <taxon>Paenibacillaceae</taxon>
        <taxon>Paenibacillus</taxon>
    </lineage>
</organism>
<comment type="caution">
    <text evidence="2">The sequence shown here is derived from an EMBL/GenBank/DDBJ whole genome shotgun (WGS) entry which is preliminary data.</text>
</comment>
<dbReference type="Gene3D" id="3.20.20.450">
    <property type="entry name" value="EAL domain"/>
    <property type="match status" value="1"/>
</dbReference>
<evidence type="ECO:0000259" key="1">
    <source>
        <dbReference type="PROSITE" id="PS50883"/>
    </source>
</evidence>
<name>A0ABX1ZSA1_9BACL</name>
<dbReference type="CDD" id="cd01948">
    <property type="entry name" value="EAL"/>
    <property type="match status" value="1"/>
</dbReference>
<dbReference type="InterPro" id="IPR050706">
    <property type="entry name" value="Cyclic-di-GMP_PDE-like"/>
</dbReference>
<dbReference type="PANTHER" id="PTHR33121">
    <property type="entry name" value="CYCLIC DI-GMP PHOSPHODIESTERASE PDEF"/>
    <property type="match status" value="1"/>
</dbReference>